<reference evidence="2 3" key="1">
    <citation type="submission" date="2019-03" db="EMBL/GenBank/DDBJ databases">
        <title>Genomic Encyclopedia of Type Strains, Phase IV (KMG-IV): sequencing the most valuable type-strain genomes for metagenomic binning, comparative biology and taxonomic classification.</title>
        <authorList>
            <person name="Goeker M."/>
        </authorList>
    </citation>
    <scope>NUCLEOTIDE SEQUENCE [LARGE SCALE GENOMIC DNA]</scope>
    <source>
        <strain evidence="2 3">DSM 24830</strain>
    </source>
</reference>
<dbReference type="InterPro" id="IPR025841">
    <property type="entry name" value="CP_ATPgrasp_2"/>
</dbReference>
<protein>
    <submittedName>
        <fullName evidence="2">Putative circularly permuted ATP-grasp superfamily protein</fullName>
    </submittedName>
</protein>
<dbReference type="RefSeq" id="WP_131907253.1">
    <property type="nucleotide sequence ID" value="NZ_BAAAFU010000007.1"/>
</dbReference>
<dbReference type="PANTHER" id="PTHR34595:SF7">
    <property type="entry name" value="SLL1039 PROTEIN"/>
    <property type="match status" value="1"/>
</dbReference>
<evidence type="ECO:0000259" key="1">
    <source>
        <dbReference type="Pfam" id="PF14403"/>
    </source>
</evidence>
<evidence type="ECO:0000313" key="2">
    <source>
        <dbReference type="EMBL" id="TCJ82747.1"/>
    </source>
</evidence>
<dbReference type="InterPro" id="IPR016450">
    <property type="entry name" value="UCP005522"/>
</dbReference>
<sequence length="481" mass="54230">MEWNDYNSGVFFDEIMETSSQPRTVAKELYNYLKSLDKNEVLARKMASERCIEEMGVSFTIYSEGNNIDRHWPFDIIPRPIPSSEWKIVEKGLIQRIKALNMFINDVYNDQKILKDKLVPRHLIEGSSNYLKACQGITPPHGAWANISGTDLVRDGDGVLRVLEDNLRVPSGVSYMIENREITKRIFPEVFDTQCISPITDYPIRLHEMLASLSPRKDVAPVIAVLTPGIYNSAYYEHSFLAQEMGAELVEGADLFVDKDDCVYMRTINGPQRVDVIYRRVDDVFIDPEVFNKHSMLGVPGIMRAWKKGNVAISNAPGSGVADDKAVYAYVPKMIKYYLDEEAILPNVKTYLCYEDDDFAYVNEHLEDLVIKPVNESGGYGILLGPKATKEEIEEFRGLIAKNPRNYVAQPMLDLSTAPVITDQGIAPRHLDLRPFILQGENCWVTKGGLTRVAMVEGSLVVNSSQGGGSKDTWIVEQEDE</sequence>
<name>A0A4R1ENC5_9GAMM</name>
<proteinExistence type="predicted"/>
<dbReference type="InterPro" id="IPR051680">
    <property type="entry name" value="ATP-dep_Glu-Cys_Ligase-2"/>
</dbReference>
<dbReference type="Pfam" id="PF14403">
    <property type="entry name" value="CP_ATPgrasp_2"/>
    <property type="match status" value="1"/>
</dbReference>
<dbReference type="PIRSF" id="PIRSF005522">
    <property type="entry name" value="UCP005522"/>
    <property type="match status" value="1"/>
</dbReference>
<dbReference type="PANTHER" id="PTHR34595">
    <property type="entry name" value="BLR5612 PROTEIN"/>
    <property type="match status" value="1"/>
</dbReference>
<dbReference type="AlphaFoldDB" id="A0A4R1ENC5"/>
<gene>
    <name evidence="2" type="ORF">EV695_3479</name>
</gene>
<organism evidence="2 3">
    <name type="scientific">Cocleimonas flava</name>
    <dbReference type="NCBI Taxonomy" id="634765"/>
    <lineage>
        <taxon>Bacteria</taxon>
        <taxon>Pseudomonadati</taxon>
        <taxon>Pseudomonadota</taxon>
        <taxon>Gammaproteobacteria</taxon>
        <taxon>Thiotrichales</taxon>
        <taxon>Thiotrichaceae</taxon>
        <taxon>Cocleimonas</taxon>
    </lineage>
</organism>
<dbReference type="Gene3D" id="3.40.50.11290">
    <property type="match status" value="1"/>
</dbReference>
<dbReference type="Gene3D" id="3.30.1490.270">
    <property type="match status" value="1"/>
</dbReference>
<accession>A0A4R1ENC5</accession>
<dbReference type="OrthoDB" id="9804079at2"/>
<dbReference type="EMBL" id="SMFQ01000005">
    <property type="protein sequence ID" value="TCJ82747.1"/>
    <property type="molecule type" value="Genomic_DNA"/>
</dbReference>
<dbReference type="Proteomes" id="UP000294887">
    <property type="component" value="Unassembled WGS sequence"/>
</dbReference>
<dbReference type="SUPFAM" id="SSF56059">
    <property type="entry name" value="Glutathione synthetase ATP-binding domain-like"/>
    <property type="match status" value="1"/>
</dbReference>
<evidence type="ECO:0000313" key="3">
    <source>
        <dbReference type="Proteomes" id="UP000294887"/>
    </source>
</evidence>
<keyword evidence="3" id="KW-1185">Reference proteome</keyword>
<feature type="domain" description="Circularly permuted ATP-grasp type 2" evidence="1">
    <location>
        <begin position="78"/>
        <end position="454"/>
    </location>
</feature>
<comment type="caution">
    <text evidence="2">The sequence shown here is derived from an EMBL/GenBank/DDBJ whole genome shotgun (WGS) entry which is preliminary data.</text>
</comment>